<feature type="transmembrane region" description="Helical" evidence="1">
    <location>
        <begin position="372"/>
        <end position="391"/>
    </location>
</feature>
<protein>
    <submittedName>
        <fullName evidence="3">Membrane protein</fullName>
    </submittedName>
</protein>
<dbReference type="InterPro" id="IPR012429">
    <property type="entry name" value="HGSNAT_cat"/>
</dbReference>
<feature type="transmembrane region" description="Helical" evidence="1">
    <location>
        <begin position="140"/>
        <end position="160"/>
    </location>
</feature>
<proteinExistence type="predicted"/>
<feature type="transmembrane region" description="Helical" evidence="1">
    <location>
        <begin position="167"/>
        <end position="187"/>
    </location>
</feature>
<dbReference type="EMBL" id="AP025292">
    <property type="protein sequence ID" value="BDC99538.1"/>
    <property type="molecule type" value="Genomic_DNA"/>
</dbReference>
<feature type="transmembrane region" description="Helical" evidence="1">
    <location>
        <begin position="80"/>
        <end position="97"/>
    </location>
</feature>
<feature type="transmembrane region" description="Helical" evidence="1">
    <location>
        <begin position="226"/>
        <end position="248"/>
    </location>
</feature>
<reference evidence="3 4" key="1">
    <citation type="submission" date="2021-12" db="EMBL/GenBank/DDBJ databases">
        <title>Genome sequencing of bacteria with rrn-lacking chromosome and rrn-plasmid.</title>
        <authorList>
            <person name="Anda M."/>
            <person name="Iwasaki W."/>
        </authorList>
    </citation>
    <scope>NUCLEOTIDE SEQUENCE [LARGE SCALE GENOMIC DNA]</scope>
    <source>
        <strain evidence="3 4">NBRC 101262</strain>
    </source>
</reference>
<dbReference type="Proteomes" id="UP001354989">
    <property type="component" value="Chromosome"/>
</dbReference>
<gene>
    <name evidence="3" type="ORF">PEPS_18190</name>
</gene>
<feature type="transmembrane region" description="Helical" evidence="1">
    <location>
        <begin position="321"/>
        <end position="340"/>
    </location>
</feature>
<sequence length="399" mass="45379">MCAYFYYQPHFFMRTATQIVPETPQDTVAPKPHNKRLTSLDIFRGITMMMMVLVNNPGDWNNIYYPFAHAQWHGCSMTDLIFPFFIFMMGVSMTFSLKKAKEQPELRPQAYKKAGIRAMKLIGIGLLLNLLPFFDFAHWRFMGVLQRIGILFIISVPLFFSLDWKGLLRLSSIILIGYYLLLTRLPIPGIGMPDLNAFDQNIGAYVDFKLMGAHLWEHAKTWDPEGLISTIPAIVTALSGILAGLWIGHKKSTPYACVTGLMVAGFIQLIAGEWFGLGFPINKSLWTSSFVILTSGYAWLTLGALYWLLDIYRFEHRGLTFFKIFGVNAISAFIFSNLLVKCFEAFPVNGHNLLSLLYQSAYISWMPAKTASLAYAVTLVLLNAIPMYYLYRKNIIFKV</sequence>
<evidence type="ECO:0000259" key="2">
    <source>
        <dbReference type="Pfam" id="PF07786"/>
    </source>
</evidence>
<evidence type="ECO:0000313" key="4">
    <source>
        <dbReference type="Proteomes" id="UP001354989"/>
    </source>
</evidence>
<dbReference type="Pfam" id="PF07786">
    <property type="entry name" value="HGSNAT_cat"/>
    <property type="match status" value="1"/>
</dbReference>
<feature type="transmembrane region" description="Helical" evidence="1">
    <location>
        <begin position="289"/>
        <end position="309"/>
    </location>
</feature>
<keyword evidence="4" id="KW-1185">Reference proteome</keyword>
<dbReference type="PANTHER" id="PTHR31061">
    <property type="entry name" value="LD22376P"/>
    <property type="match status" value="1"/>
</dbReference>
<accession>A0ABN6L8S7</accession>
<keyword evidence="1" id="KW-0472">Membrane</keyword>
<keyword evidence="1" id="KW-1133">Transmembrane helix</keyword>
<evidence type="ECO:0000256" key="1">
    <source>
        <dbReference type="SAM" id="Phobius"/>
    </source>
</evidence>
<dbReference type="PANTHER" id="PTHR31061:SF24">
    <property type="entry name" value="LD22376P"/>
    <property type="match status" value="1"/>
</dbReference>
<organism evidence="3 4">
    <name type="scientific">Persicobacter psychrovividus</name>
    <dbReference type="NCBI Taxonomy" id="387638"/>
    <lineage>
        <taxon>Bacteria</taxon>
        <taxon>Pseudomonadati</taxon>
        <taxon>Bacteroidota</taxon>
        <taxon>Cytophagia</taxon>
        <taxon>Cytophagales</taxon>
        <taxon>Persicobacteraceae</taxon>
        <taxon>Persicobacter</taxon>
    </lineage>
</organism>
<feature type="transmembrane region" description="Helical" evidence="1">
    <location>
        <begin position="118"/>
        <end position="134"/>
    </location>
</feature>
<feature type="domain" description="Heparan-alpha-glucosaminide N-acetyltransferase catalytic" evidence="2">
    <location>
        <begin position="36"/>
        <end position="181"/>
    </location>
</feature>
<feature type="transmembrane region" description="Helical" evidence="1">
    <location>
        <begin position="255"/>
        <end position="277"/>
    </location>
</feature>
<evidence type="ECO:0000313" key="3">
    <source>
        <dbReference type="EMBL" id="BDC99538.1"/>
    </source>
</evidence>
<keyword evidence="1" id="KW-0812">Transmembrane</keyword>
<name>A0ABN6L8S7_9BACT</name>